<protein>
    <submittedName>
        <fullName evidence="3">Uncharacterized protein</fullName>
    </submittedName>
</protein>
<feature type="coiled-coil region" evidence="1">
    <location>
        <begin position="325"/>
        <end position="352"/>
    </location>
</feature>
<keyword evidence="1" id="KW-0175">Coiled coil</keyword>
<evidence type="ECO:0000256" key="2">
    <source>
        <dbReference type="SAM" id="MobiDB-lite"/>
    </source>
</evidence>
<accession>A0AAN9GHT4</accession>
<feature type="coiled-coil region" evidence="1">
    <location>
        <begin position="54"/>
        <end position="277"/>
    </location>
</feature>
<keyword evidence="4" id="KW-1185">Reference proteome</keyword>
<feature type="region of interest" description="Disordered" evidence="2">
    <location>
        <begin position="1"/>
        <end position="25"/>
    </location>
</feature>
<organism evidence="3 4">
    <name type="scientific">Littorina saxatilis</name>
    <dbReference type="NCBI Taxonomy" id="31220"/>
    <lineage>
        <taxon>Eukaryota</taxon>
        <taxon>Metazoa</taxon>
        <taxon>Spiralia</taxon>
        <taxon>Lophotrochozoa</taxon>
        <taxon>Mollusca</taxon>
        <taxon>Gastropoda</taxon>
        <taxon>Caenogastropoda</taxon>
        <taxon>Littorinimorpha</taxon>
        <taxon>Littorinoidea</taxon>
        <taxon>Littorinidae</taxon>
        <taxon>Littorina</taxon>
    </lineage>
</organism>
<name>A0AAN9GHT4_9CAEN</name>
<dbReference type="EMBL" id="JBAMIC010000004">
    <property type="protein sequence ID" value="KAK7108409.1"/>
    <property type="molecule type" value="Genomic_DNA"/>
</dbReference>
<dbReference type="AlphaFoldDB" id="A0AAN9GHT4"/>
<proteinExistence type="predicted"/>
<comment type="caution">
    <text evidence="3">The sequence shown here is derived from an EMBL/GenBank/DDBJ whole genome shotgun (WGS) entry which is preliminary data.</text>
</comment>
<gene>
    <name evidence="3" type="ORF">V1264_016154</name>
</gene>
<evidence type="ECO:0000313" key="3">
    <source>
        <dbReference type="EMBL" id="KAK7108409.1"/>
    </source>
</evidence>
<evidence type="ECO:0000313" key="4">
    <source>
        <dbReference type="Proteomes" id="UP001374579"/>
    </source>
</evidence>
<evidence type="ECO:0000256" key="1">
    <source>
        <dbReference type="SAM" id="Coils"/>
    </source>
</evidence>
<dbReference type="Proteomes" id="UP001374579">
    <property type="component" value="Unassembled WGS sequence"/>
</dbReference>
<reference evidence="3 4" key="1">
    <citation type="submission" date="2024-02" db="EMBL/GenBank/DDBJ databases">
        <title>Chromosome-scale genome assembly of the rough periwinkle Littorina saxatilis.</title>
        <authorList>
            <person name="De Jode A."/>
            <person name="Faria R."/>
            <person name="Formenti G."/>
            <person name="Sims Y."/>
            <person name="Smith T.P."/>
            <person name="Tracey A."/>
            <person name="Wood J.M.D."/>
            <person name="Zagrodzka Z.B."/>
            <person name="Johannesson K."/>
            <person name="Butlin R.K."/>
            <person name="Leder E.H."/>
        </authorList>
    </citation>
    <scope>NUCLEOTIDE SEQUENCE [LARGE SCALE GENOMIC DNA]</scope>
    <source>
        <strain evidence="3">Snail1</strain>
        <tissue evidence="3">Muscle</tissue>
    </source>
</reference>
<dbReference type="SUPFAM" id="SSF57997">
    <property type="entry name" value="Tropomyosin"/>
    <property type="match status" value="1"/>
</dbReference>
<sequence length="411" mass="48423">MDPHQQHYLEAAKGDSPRSSDGRMDRYPIENFQVTNAPSTKSSRSFFSFGRSKEDELKVLNESLETEISRLKQDSHSLSFRNQNLCQDLRRSEERIATLEKEKNGLHLREHEAENENKRLDSKIKSLNMEIKSLKEQNTTTKKRMKDLHDEVNEANTQQMYAENSSLGELPKTEETAYENAQLKEEIREMNLEQGRLTSHNASLQEEIRKLRKQVESLAYQQEDKSKETEEVRQQEHEYADRFRTLEREVEGYRKANERLKSENQHLYRQMEDSRKRNIVLEERTGSMEKELLQLKLHGSALQASSATRETSLTESHQQYLAQLREQHKSDLKEMERRSTAEKEELQSQLELFLRSLNDDKRLERDTVRTAVQQMAQTNMVTNQILNAAFRAYQERRYGPSASVREMEDDF</sequence>